<accession>A0A1A8PJ69</accession>
<protein>
    <submittedName>
        <fullName evidence="1">Uncharacterized protein</fullName>
    </submittedName>
</protein>
<name>A0A1A8PJ69_9TELE</name>
<dbReference type="EMBL" id="HAEH01007122">
    <property type="protein sequence ID" value="SBR81077.1"/>
    <property type="molecule type" value="Transcribed_RNA"/>
</dbReference>
<feature type="non-terminal residue" evidence="1">
    <location>
        <position position="33"/>
    </location>
</feature>
<proteinExistence type="predicted"/>
<reference evidence="1" key="2">
    <citation type="submission" date="2016-06" db="EMBL/GenBank/DDBJ databases">
        <title>The genome of a short-lived fish provides insights into sex chromosome evolution and the genetic control of aging.</title>
        <authorList>
            <person name="Reichwald K."/>
            <person name="Felder M."/>
            <person name="Petzold A."/>
            <person name="Koch P."/>
            <person name="Groth M."/>
            <person name="Platzer M."/>
        </authorList>
    </citation>
    <scope>NUCLEOTIDE SEQUENCE</scope>
    <source>
        <tissue evidence="1">Brain</tissue>
    </source>
</reference>
<reference evidence="1" key="1">
    <citation type="submission" date="2016-05" db="EMBL/GenBank/DDBJ databases">
        <authorList>
            <person name="Lavstsen T."/>
            <person name="Jespersen J.S."/>
        </authorList>
    </citation>
    <scope>NUCLEOTIDE SEQUENCE</scope>
    <source>
        <tissue evidence="1">Brain</tissue>
    </source>
</reference>
<sequence>MRVDSGFIQDTLSSPTKFVYGGRKFLTSAGSVE</sequence>
<dbReference type="AlphaFoldDB" id="A0A1A8PJ69"/>
<gene>
    <name evidence="1" type="primary">Nfu_g_1_021875</name>
</gene>
<organism evidence="1">
    <name type="scientific">Nothobranchius rachovii</name>
    <name type="common">bluefin notho</name>
    <dbReference type="NCBI Taxonomy" id="451742"/>
    <lineage>
        <taxon>Eukaryota</taxon>
        <taxon>Metazoa</taxon>
        <taxon>Chordata</taxon>
        <taxon>Craniata</taxon>
        <taxon>Vertebrata</taxon>
        <taxon>Euteleostomi</taxon>
        <taxon>Actinopterygii</taxon>
        <taxon>Neopterygii</taxon>
        <taxon>Teleostei</taxon>
        <taxon>Neoteleostei</taxon>
        <taxon>Acanthomorphata</taxon>
        <taxon>Ovalentaria</taxon>
        <taxon>Atherinomorphae</taxon>
        <taxon>Cyprinodontiformes</taxon>
        <taxon>Nothobranchiidae</taxon>
        <taxon>Nothobranchius</taxon>
    </lineage>
</organism>
<evidence type="ECO:0000313" key="1">
    <source>
        <dbReference type="EMBL" id="SBR81077.1"/>
    </source>
</evidence>